<accession>A0A1H9Q547</accession>
<dbReference type="Pfam" id="PF13439">
    <property type="entry name" value="Glyco_transf_4"/>
    <property type="match status" value="1"/>
</dbReference>
<dbReference type="PANTHER" id="PTHR45947:SF3">
    <property type="entry name" value="SULFOQUINOVOSYL TRANSFERASE SQD2"/>
    <property type="match status" value="1"/>
</dbReference>
<dbReference type="RefSeq" id="WP_081356989.1">
    <property type="nucleotide sequence ID" value="NZ_FOGJ01000007.1"/>
</dbReference>
<dbReference type="Gene3D" id="3.40.50.2000">
    <property type="entry name" value="Glycogen Phosphorylase B"/>
    <property type="match status" value="2"/>
</dbReference>
<feature type="domain" description="Glycosyltransferase subfamily 4-like N-terminal" evidence="1">
    <location>
        <begin position="15"/>
        <end position="186"/>
    </location>
</feature>
<name>A0A1H9Q547_BUTFI</name>
<evidence type="ECO:0000313" key="3">
    <source>
        <dbReference type="Proteomes" id="UP000182584"/>
    </source>
</evidence>
<dbReference type="GO" id="GO:0016757">
    <property type="term" value="F:glycosyltransferase activity"/>
    <property type="evidence" value="ECO:0007669"/>
    <property type="project" value="TreeGrafter"/>
</dbReference>
<dbReference type="Proteomes" id="UP000182584">
    <property type="component" value="Unassembled WGS sequence"/>
</dbReference>
<gene>
    <name evidence="2" type="ORF">SAMN04487884_10740</name>
</gene>
<dbReference type="EMBL" id="FOGJ01000007">
    <property type="protein sequence ID" value="SER55564.1"/>
    <property type="molecule type" value="Genomic_DNA"/>
</dbReference>
<organism evidence="2 3">
    <name type="scientific">Butyrivibrio fibrisolvens</name>
    <dbReference type="NCBI Taxonomy" id="831"/>
    <lineage>
        <taxon>Bacteria</taxon>
        <taxon>Bacillati</taxon>
        <taxon>Bacillota</taxon>
        <taxon>Clostridia</taxon>
        <taxon>Lachnospirales</taxon>
        <taxon>Lachnospiraceae</taxon>
        <taxon>Butyrivibrio</taxon>
    </lineage>
</organism>
<dbReference type="InterPro" id="IPR028098">
    <property type="entry name" value="Glyco_trans_4-like_N"/>
</dbReference>
<dbReference type="Pfam" id="PF13692">
    <property type="entry name" value="Glyco_trans_1_4"/>
    <property type="match status" value="1"/>
</dbReference>
<protein>
    <submittedName>
        <fullName evidence="2">Glycosyltransferase involved in cell wall bisynthesis</fullName>
    </submittedName>
</protein>
<reference evidence="2 3" key="1">
    <citation type="submission" date="2016-10" db="EMBL/GenBank/DDBJ databases">
        <authorList>
            <person name="de Groot N.N."/>
        </authorList>
    </citation>
    <scope>NUCLEOTIDE SEQUENCE [LARGE SCALE GENOMIC DNA]</scope>
    <source>
        <strain evidence="2 3">AR40</strain>
    </source>
</reference>
<dbReference type="OrthoDB" id="9802525at2"/>
<dbReference type="AlphaFoldDB" id="A0A1H9Q547"/>
<proteinExistence type="predicted"/>
<evidence type="ECO:0000259" key="1">
    <source>
        <dbReference type="Pfam" id="PF13439"/>
    </source>
</evidence>
<evidence type="ECO:0000313" key="2">
    <source>
        <dbReference type="EMBL" id="SER55564.1"/>
    </source>
</evidence>
<sequence length="383" mass="43332">MKILIISHEYPPVGGGGANACMNLAREYSGQGHEVSIVTVWFAGEKEYEEIDNIRIYRVRSKRQKLEHCSFTEMLDYLKKAMPLADRLEKKERYDICQVFFGIPSGPVGYVLKKKYHLPYVIRFGGGDIPGFQDRFTSVYKLIGPCIKAIWKNADALVANSQGLKKMAMDFYDKKNIMIIPNGANVRAFSTDAGDSDLQHDQNDIRLLFVSRLIERKGLQDILPQMKELADRCYSTGKTIHFDIVGDGPYREVLEDIVSRYGITDIVTFHGQKSKAELPAYYSAADIFIFPSRKEGMPNVVLEAMSYGLPVIMTPCQGSDELIDGNGYVIDAESFAGRIYELTEDIGKRRSMGDRSLELVSEVFSWRQTANKYMELFGAITHM</sequence>
<dbReference type="PANTHER" id="PTHR45947">
    <property type="entry name" value="SULFOQUINOVOSYL TRANSFERASE SQD2"/>
    <property type="match status" value="1"/>
</dbReference>
<dbReference type="InterPro" id="IPR050194">
    <property type="entry name" value="Glycosyltransferase_grp1"/>
</dbReference>
<dbReference type="SUPFAM" id="SSF53756">
    <property type="entry name" value="UDP-Glycosyltransferase/glycogen phosphorylase"/>
    <property type="match status" value="1"/>
</dbReference>
<keyword evidence="2" id="KW-0808">Transferase</keyword>
<dbReference type="CDD" id="cd03801">
    <property type="entry name" value="GT4_PimA-like"/>
    <property type="match status" value="1"/>
</dbReference>